<sequence length="504" mass="55513">MSPQETTVLQIGDLLPRMIGLDTLDSWSVLVAYSEKTLNELLKERHEALPPSSTCIYNLEVADPLDPRQTIKYRNILLHAPLIELQSSEGRICLLFALDEGWYTESGEAEKGFDSGLFLEVQADLVNVSGRAGSATSSAATTPVGVVRTFEKPGESSCHVAIDLSNPFVSIVNGDRKPEHSLANVASALTDHIAKLGLQYQLATVQRDPEADARSPSGKPTVVLKPTDFVMTVLPGTTSSDGALLLWMAVEGTSRGKVPSKSSPLTFNFSVNDPRVVSPISSGHTASVIISREVVETLFIKPQLTALGFTDIVFDPKPEVPKAGFGFQATPPKDSITVDSFQSRRPGQELDFVTFDLCSAPFKFWIEKLGSNVQMEYKASKIENFEERFNPFDVFDTRKGDIFHVEGRGEWTYEDDKLSLIFDVPASHKARPGMDDKGAVQEFLRQKASEGRLPLLMRKIDLGAINLFLTTNLLLPGKHVFNPNMPDGIYFPWDLMMQGCMQKA</sequence>
<organism evidence="1 2">
    <name type="scientific">Fusarium solani subsp. cucurbitae</name>
    <name type="common">Neocosmosporum cucurbitae</name>
    <dbReference type="NCBI Taxonomy" id="2747967"/>
    <lineage>
        <taxon>Eukaryota</taxon>
        <taxon>Fungi</taxon>
        <taxon>Dikarya</taxon>
        <taxon>Ascomycota</taxon>
        <taxon>Pezizomycotina</taxon>
        <taxon>Sordariomycetes</taxon>
        <taxon>Hypocreomycetidae</taxon>
        <taxon>Hypocreales</taxon>
        <taxon>Nectriaceae</taxon>
        <taxon>Fusarium</taxon>
        <taxon>Fusarium solani species complex</taxon>
    </lineage>
</organism>
<evidence type="ECO:0000313" key="1">
    <source>
        <dbReference type="EMBL" id="UPK92978.1"/>
    </source>
</evidence>
<accession>A0ACD3YVF5</accession>
<reference evidence="1" key="1">
    <citation type="submission" date="2021-11" db="EMBL/GenBank/DDBJ databases">
        <title>Fusarium solani-melongenae Genome sequencing and assembly.</title>
        <authorList>
            <person name="Xie S."/>
            <person name="Huang L."/>
            <person name="Zhang X."/>
        </authorList>
    </citation>
    <scope>NUCLEOTIDE SEQUENCE</scope>
    <source>
        <strain evidence="1">CRI 24-3</strain>
    </source>
</reference>
<name>A0ACD3YVF5_FUSSC</name>
<evidence type="ECO:0000313" key="2">
    <source>
        <dbReference type="Proteomes" id="UP000830768"/>
    </source>
</evidence>
<gene>
    <name evidence="1" type="ORF">LCI18_003913</name>
</gene>
<dbReference type="Proteomes" id="UP000830768">
    <property type="component" value="Chromosome 3"/>
</dbReference>
<dbReference type="EMBL" id="CP090032">
    <property type="protein sequence ID" value="UPK92978.1"/>
    <property type="molecule type" value="Genomic_DNA"/>
</dbReference>
<protein>
    <submittedName>
        <fullName evidence="1">Uncharacterized protein</fullName>
    </submittedName>
</protein>
<keyword evidence="2" id="KW-1185">Reference proteome</keyword>
<proteinExistence type="predicted"/>